<evidence type="ECO:0000256" key="2">
    <source>
        <dbReference type="ARBA" id="ARBA00022679"/>
    </source>
</evidence>
<evidence type="ECO:0000256" key="5">
    <source>
        <dbReference type="ARBA" id="ARBA00022840"/>
    </source>
</evidence>
<accession>A0A174GZ19</accession>
<evidence type="ECO:0000313" key="9">
    <source>
        <dbReference type="EMBL" id="CUO66437.1"/>
    </source>
</evidence>
<keyword evidence="3" id="KW-0547">Nucleotide-binding</keyword>
<gene>
    <name evidence="9" type="primary">rhaB_1</name>
    <name evidence="9" type="ORF">ERS852471_02004</name>
</gene>
<reference evidence="9 10" key="1">
    <citation type="submission" date="2015-09" db="EMBL/GenBank/DDBJ databases">
        <authorList>
            <consortium name="Pathogen Informatics"/>
        </authorList>
    </citation>
    <scope>NUCLEOTIDE SEQUENCE [LARGE SCALE GENOMIC DNA]</scope>
    <source>
        <strain evidence="9 10">2789STDY5834856</strain>
    </source>
</reference>
<dbReference type="AlphaFoldDB" id="A0A174GZ19"/>
<evidence type="ECO:0000256" key="6">
    <source>
        <dbReference type="ARBA" id="ARBA00023308"/>
    </source>
</evidence>
<dbReference type="OrthoDB" id="9761504at2"/>
<organism evidence="9 10">
    <name type="scientific">Clostridium disporicum</name>
    <dbReference type="NCBI Taxonomy" id="84024"/>
    <lineage>
        <taxon>Bacteria</taxon>
        <taxon>Bacillati</taxon>
        <taxon>Bacillota</taxon>
        <taxon>Clostridia</taxon>
        <taxon>Eubacteriales</taxon>
        <taxon>Clostridiaceae</taxon>
        <taxon>Clostridium</taxon>
    </lineage>
</organism>
<keyword evidence="2 9" id="KW-0808">Transferase</keyword>
<comment type="similarity">
    <text evidence="1">Belongs to the FGGY kinase family.</text>
</comment>
<dbReference type="Gene3D" id="3.30.420.40">
    <property type="match status" value="2"/>
</dbReference>
<feature type="domain" description="Carbohydrate kinase FGGY N-terminal" evidence="7">
    <location>
        <begin position="5"/>
        <end position="245"/>
    </location>
</feature>
<dbReference type="Proteomes" id="UP000095594">
    <property type="component" value="Unassembled WGS sequence"/>
</dbReference>
<dbReference type="InterPro" id="IPR050406">
    <property type="entry name" value="FGGY_Carb_Kinase"/>
</dbReference>
<dbReference type="PANTHER" id="PTHR43095:SF2">
    <property type="entry name" value="GLUCONOKINASE"/>
    <property type="match status" value="1"/>
</dbReference>
<dbReference type="Pfam" id="PF00370">
    <property type="entry name" value="FGGY_N"/>
    <property type="match status" value="1"/>
</dbReference>
<dbReference type="InterPro" id="IPR018484">
    <property type="entry name" value="FGGY_N"/>
</dbReference>
<keyword evidence="5" id="KW-0067">ATP-binding</keyword>
<evidence type="ECO:0000259" key="7">
    <source>
        <dbReference type="Pfam" id="PF00370"/>
    </source>
</evidence>
<dbReference type="RefSeq" id="WP_055266169.1">
    <property type="nucleotide sequence ID" value="NZ_CABIXQ010000012.1"/>
</dbReference>
<evidence type="ECO:0000313" key="10">
    <source>
        <dbReference type="Proteomes" id="UP000095594"/>
    </source>
</evidence>
<dbReference type="CDD" id="cd07771">
    <property type="entry name" value="ASKHA_NBD_FGGY_RhaB-like"/>
    <property type="match status" value="1"/>
</dbReference>
<evidence type="ECO:0000256" key="4">
    <source>
        <dbReference type="ARBA" id="ARBA00022777"/>
    </source>
</evidence>
<proteinExistence type="inferred from homology"/>
<evidence type="ECO:0000259" key="8">
    <source>
        <dbReference type="Pfam" id="PF02782"/>
    </source>
</evidence>
<evidence type="ECO:0000256" key="3">
    <source>
        <dbReference type="ARBA" id="ARBA00022741"/>
    </source>
</evidence>
<dbReference type="SUPFAM" id="SSF53067">
    <property type="entry name" value="Actin-like ATPase domain"/>
    <property type="match status" value="2"/>
</dbReference>
<protein>
    <submittedName>
        <fullName evidence="9">Rhamnulokinase RhaB</fullName>
        <ecNumber evidence="9">2.7.1.5</ecNumber>
    </submittedName>
</protein>
<dbReference type="EC" id="2.7.1.5" evidence="9"/>
<keyword evidence="4 9" id="KW-0418">Kinase</keyword>
<sequence length="475" mass="53378">MSNFLAFDFGASSGRAILVKIEKDYIDMKEIHRFPNEPVFLGDKYVWDFPRLLNETKTALKKVVASGTKITSIGIDTWGVDYGLLDKDNNLIGMPMHYRDERNYEGVKEVEKKIDLERLYLRTGISNNTFNTAFQLVGDRLKRNTILENADSLLFMPDLFAYYLTNEKKNEFTIASTSGLLDMKNRTWDKELINALGIPENIFNEIIEPGETYGYLTDEVMDETGMDRVPVIAIGGHDTASAVAGTPFKNKGNAFLSSGTWSLLGLEIDSPIISEETFKASLTNEGGVGNKIRLLKNINGTWLLQQLRKNWCEFHEEIGFPDIIREAKKYEDCTFKVNTNDPRLMNTKNMIKSIKEYCIEHGQGEPTELGEIAMAIYNGLTSEYKATIEELEEISGREIPGINVVGGGIQDKFLCELTMKRTGKTLIAGPIEAAVLGNVMIQAIANNEIESIEEGRELIFNAFSCEVYSQEVVLE</sequence>
<dbReference type="PANTHER" id="PTHR43095">
    <property type="entry name" value="SUGAR KINASE"/>
    <property type="match status" value="1"/>
</dbReference>
<feature type="domain" description="Carbohydrate kinase FGGY C-terminal" evidence="8">
    <location>
        <begin position="255"/>
        <end position="445"/>
    </location>
</feature>
<dbReference type="InterPro" id="IPR013449">
    <property type="entry name" value="Rhamnulokinase"/>
</dbReference>
<dbReference type="EMBL" id="CYZX01000012">
    <property type="protein sequence ID" value="CUO66437.1"/>
    <property type="molecule type" value="Genomic_DNA"/>
</dbReference>
<dbReference type="InterPro" id="IPR018485">
    <property type="entry name" value="FGGY_C"/>
</dbReference>
<dbReference type="GO" id="GO:0008993">
    <property type="term" value="F:rhamnulokinase activity"/>
    <property type="evidence" value="ECO:0007669"/>
    <property type="project" value="UniProtKB-EC"/>
</dbReference>
<evidence type="ECO:0000256" key="1">
    <source>
        <dbReference type="ARBA" id="ARBA00009156"/>
    </source>
</evidence>
<keyword evidence="6" id="KW-0684">Rhamnose metabolism</keyword>
<dbReference type="GO" id="GO:0005524">
    <property type="term" value="F:ATP binding"/>
    <property type="evidence" value="ECO:0007669"/>
    <property type="project" value="UniProtKB-KW"/>
</dbReference>
<name>A0A174GZ19_9CLOT</name>
<dbReference type="Pfam" id="PF02782">
    <property type="entry name" value="FGGY_C"/>
    <property type="match status" value="1"/>
</dbReference>
<dbReference type="InterPro" id="IPR043129">
    <property type="entry name" value="ATPase_NBD"/>
</dbReference>
<dbReference type="GO" id="GO:0019301">
    <property type="term" value="P:rhamnose catabolic process"/>
    <property type="evidence" value="ECO:0007669"/>
    <property type="project" value="InterPro"/>
</dbReference>